<dbReference type="NCBIfam" id="TIGR00722">
    <property type="entry name" value="ttdA_fumA_fumB"/>
    <property type="match status" value="1"/>
</dbReference>
<dbReference type="RefSeq" id="WP_146811074.1">
    <property type="nucleotide sequence ID" value="NZ_BJXX01000138.1"/>
</dbReference>
<evidence type="ECO:0000313" key="9">
    <source>
        <dbReference type="Proteomes" id="UP000321157"/>
    </source>
</evidence>
<dbReference type="GO" id="GO:0051539">
    <property type="term" value="F:4 iron, 4 sulfur cluster binding"/>
    <property type="evidence" value="ECO:0007669"/>
    <property type="project" value="UniProtKB-KW"/>
</dbReference>
<protein>
    <submittedName>
        <fullName evidence="8">Fumarate hydratase</fullName>
    </submittedName>
</protein>
<dbReference type="GO" id="GO:0016829">
    <property type="term" value="F:lyase activity"/>
    <property type="evidence" value="ECO:0007669"/>
    <property type="project" value="UniProtKB-KW"/>
</dbReference>
<evidence type="ECO:0000313" key="8">
    <source>
        <dbReference type="EMBL" id="GEN35547.1"/>
    </source>
</evidence>
<sequence>MREVTCEQITEAVKQLCMDANYELGADVVTAFRKAAQTEESAVGKEVIGQLIANAEIAAAERVPMCQDTGMGIFFVELGQDCRITGGRLYDAINEGIRQGYGEGYLRASVVKDPLVRQNTGDNTPGVIHVELVEGDRCTLHMAAKGFGSENMSRLKMLKPSDGIEGAKDFIIETVKMAGPNACPPMVIGVGLGGTFEKSAYLAKKSLLRPLGQRHARADVAELEEELIQEINALGIGPQGMGGRTTALDVHIEVFATHIAGLPVAVNINCHASRHKTAVL</sequence>
<comment type="similarity">
    <text evidence="1">Belongs to the class-I fumarase family.</text>
</comment>
<dbReference type="InterPro" id="IPR051208">
    <property type="entry name" value="Class-I_Fumarase/Tartrate_DH"/>
</dbReference>
<evidence type="ECO:0000256" key="1">
    <source>
        <dbReference type="ARBA" id="ARBA00008876"/>
    </source>
</evidence>
<dbReference type="AlphaFoldDB" id="A0A511V9E7"/>
<reference evidence="8 9" key="1">
    <citation type="submission" date="2019-07" db="EMBL/GenBank/DDBJ databases">
        <title>Whole genome shotgun sequence of Aneurinibacillus danicus NBRC 102444.</title>
        <authorList>
            <person name="Hosoyama A."/>
            <person name="Uohara A."/>
            <person name="Ohji S."/>
            <person name="Ichikawa N."/>
        </authorList>
    </citation>
    <scope>NUCLEOTIDE SEQUENCE [LARGE SCALE GENOMIC DNA]</scope>
    <source>
        <strain evidence="8 9">NBRC 102444</strain>
    </source>
</reference>
<keyword evidence="6" id="KW-0456">Lyase</keyword>
<dbReference type="PANTHER" id="PTHR30389">
    <property type="entry name" value="FUMARATE HYDRATASE-RELATED"/>
    <property type="match status" value="1"/>
</dbReference>
<dbReference type="EMBL" id="BJXX01000138">
    <property type="protein sequence ID" value="GEN35547.1"/>
    <property type="molecule type" value="Genomic_DNA"/>
</dbReference>
<keyword evidence="9" id="KW-1185">Reference proteome</keyword>
<evidence type="ECO:0000256" key="5">
    <source>
        <dbReference type="ARBA" id="ARBA00023014"/>
    </source>
</evidence>
<evidence type="ECO:0000259" key="7">
    <source>
        <dbReference type="Pfam" id="PF05681"/>
    </source>
</evidence>
<evidence type="ECO:0000256" key="3">
    <source>
        <dbReference type="ARBA" id="ARBA00022723"/>
    </source>
</evidence>
<dbReference type="GO" id="GO:0046872">
    <property type="term" value="F:metal ion binding"/>
    <property type="evidence" value="ECO:0007669"/>
    <property type="project" value="UniProtKB-KW"/>
</dbReference>
<keyword evidence="4" id="KW-0408">Iron</keyword>
<dbReference type="InterPro" id="IPR004646">
    <property type="entry name" value="Fe-S_hydro-lyase_TtdA-typ_cat"/>
</dbReference>
<keyword evidence="2" id="KW-0004">4Fe-4S</keyword>
<accession>A0A511V9E7</accession>
<organism evidence="8 9">
    <name type="scientific">Aneurinibacillus danicus</name>
    <dbReference type="NCBI Taxonomy" id="267746"/>
    <lineage>
        <taxon>Bacteria</taxon>
        <taxon>Bacillati</taxon>
        <taxon>Bacillota</taxon>
        <taxon>Bacilli</taxon>
        <taxon>Bacillales</taxon>
        <taxon>Paenibacillaceae</taxon>
        <taxon>Aneurinibacillus group</taxon>
        <taxon>Aneurinibacillus</taxon>
    </lineage>
</organism>
<dbReference type="Proteomes" id="UP000321157">
    <property type="component" value="Unassembled WGS sequence"/>
</dbReference>
<dbReference type="Pfam" id="PF05681">
    <property type="entry name" value="Fumerase"/>
    <property type="match status" value="1"/>
</dbReference>
<evidence type="ECO:0000256" key="6">
    <source>
        <dbReference type="ARBA" id="ARBA00023239"/>
    </source>
</evidence>
<dbReference type="OrthoDB" id="9798978at2"/>
<evidence type="ECO:0000256" key="4">
    <source>
        <dbReference type="ARBA" id="ARBA00023004"/>
    </source>
</evidence>
<keyword evidence="5" id="KW-0411">Iron-sulfur</keyword>
<keyword evidence="3" id="KW-0479">Metal-binding</keyword>
<feature type="domain" description="Fe-S hydro-lyase tartrate dehydratase alpha-type catalytic" evidence="7">
    <location>
        <begin position="10"/>
        <end position="278"/>
    </location>
</feature>
<proteinExistence type="inferred from homology"/>
<dbReference type="NCBIfam" id="NF004885">
    <property type="entry name" value="PRK06246.1"/>
    <property type="match status" value="1"/>
</dbReference>
<dbReference type="PANTHER" id="PTHR30389:SF17">
    <property type="entry name" value="L(+)-TARTRATE DEHYDRATASE SUBUNIT ALPHA-RELATED"/>
    <property type="match status" value="1"/>
</dbReference>
<gene>
    <name evidence="8" type="primary">fumA_2</name>
    <name evidence="8" type="ORF">ADA01nite_30070</name>
</gene>
<comment type="caution">
    <text evidence="8">The sequence shown here is derived from an EMBL/GenBank/DDBJ whole genome shotgun (WGS) entry which is preliminary data.</text>
</comment>
<name>A0A511V9E7_9BACL</name>
<evidence type="ECO:0000256" key="2">
    <source>
        <dbReference type="ARBA" id="ARBA00022485"/>
    </source>
</evidence>